<evidence type="ECO:0000256" key="1">
    <source>
        <dbReference type="ARBA" id="ARBA00022801"/>
    </source>
</evidence>
<dbReference type="Pfam" id="PF02129">
    <property type="entry name" value="Peptidase_S15"/>
    <property type="match status" value="1"/>
</dbReference>
<protein>
    <submittedName>
        <fullName evidence="3">Alpha/Beta hydrolase protein</fullName>
    </submittedName>
</protein>
<dbReference type="SMART" id="SM00939">
    <property type="entry name" value="PepX_C"/>
    <property type="match status" value="1"/>
</dbReference>
<dbReference type="InterPro" id="IPR029058">
    <property type="entry name" value="AB_hydrolase_fold"/>
</dbReference>
<evidence type="ECO:0000313" key="4">
    <source>
        <dbReference type="Proteomes" id="UP000326289"/>
    </source>
</evidence>
<dbReference type="SUPFAM" id="SSF53474">
    <property type="entry name" value="alpha/beta-Hydrolases"/>
    <property type="match status" value="1"/>
</dbReference>
<reference evidence="3 4" key="1">
    <citation type="submission" date="2019-04" db="EMBL/GenBank/DDBJ databases">
        <title>Fungal friends and foes A comparative genomics study of 23 Aspergillus species from section Flavi.</title>
        <authorList>
            <consortium name="DOE Joint Genome Institute"/>
            <person name="Kjaerbolling I."/>
            <person name="Vesth T.C."/>
            <person name="Frisvad J.C."/>
            <person name="Nybo J.L."/>
            <person name="Theobald S."/>
            <person name="Kildgaard S."/>
            <person name="Petersen T.I."/>
            <person name="Kuo A."/>
            <person name="Sato A."/>
            <person name="Lyhne E.K."/>
            <person name="Kogle M.E."/>
            <person name="Wiebenga A."/>
            <person name="Kun R.S."/>
            <person name="Lubbers R.J."/>
            <person name="Makela M.R."/>
            <person name="Barry K."/>
            <person name="Chovatia M."/>
            <person name="Clum A."/>
            <person name="Daum C."/>
            <person name="Haridas S."/>
            <person name="He G."/>
            <person name="LaButti K."/>
            <person name="Lipzen A."/>
            <person name="Mondo S."/>
            <person name="Pangilinan J."/>
            <person name="Riley R."/>
            <person name="Salamov A."/>
            <person name="Simmons B.A."/>
            <person name="Magnuson J.K."/>
            <person name="Henrissat B."/>
            <person name="Mortensen U.H."/>
            <person name="Larsen T.O."/>
            <person name="De vries R.P."/>
            <person name="Grigoriev I.V."/>
            <person name="Machida M."/>
            <person name="Baker S.E."/>
            <person name="Andersen M.R."/>
        </authorList>
    </citation>
    <scope>NUCLEOTIDE SEQUENCE [LARGE SCALE GENOMIC DNA]</scope>
    <source>
        <strain evidence="3 4">CBS 117635</strain>
    </source>
</reference>
<accession>A0A5N6IMW9</accession>
<keyword evidence="4" id="KW-1185">Reference proteome</keyword>
<dbReference type="Pfam" id="PF08530">
    <property type="entry name" value="PepX_C"/>
    <property type="match status" value="1"/>
</dbReference>
<organism evidence="3 4">
    <name type="scientific">Aspergillus minisclerotigenes</name>
    <dbReference type="NCBI Taxonomy" id="656917"/>
    <lineage>
        <taxon>Eukaryota</taxon>
        <taxon>Fungi</taxon>
        <taxon>Dikarya</taxon>
        <taxon>Ascomycota</taxon>
        <taxon>Pezizomycotina</taxon>
        <taxon>Eurotiomycetes</taxon>
        <taxon>Eurotiomycetidae</taxon>
        <taxon>Eurotiales</taxon>
        <taxon>Aspergillaceae</taxon>
        <taxon>Aspergillus</taxon>
        <taxon>Aspergillus subgen. Circumdati</taxon>
    </lineage>
</organism>
<proteinExistence type="predicted"/>
<dbReference type="InterPro" id="IPR008979">
    <property type="entry name" value="Galactose-bd-like_sf"/>
</dbReference>
<dbReference type="PANTHER" id="PTHR43056:SF10">
    <property type="entry name" value="COCE_NOND FAMILY, PUTATIVE (AFU_ORTHOLOGUE AFUA_7G00600)-RELATED"/>
    <property type="match status" value="1"/>
</dbReference>
<dbReference type="PANTHER" id="PTHR43056">
    <property type="entry name" value="PEPTIDASE S9 PROLYL OLIGOPEPTIDASE"/>
    <property type="match status" value="1"/>
</dbReference>
<gene>
    <name evidence="3" type="ORF">BDV30DRAFT_231752</name>
</gene>
<sequence>MAENKFVEVGRESFPYIFMKNVGIPLKTHEKGLLRCNVYLPKDSAPYGTQKYPVIATYSPYGKDVPYEVFFKKSWDQVNPDMKSTHASWETPDPGFWARQGYIVSPGELDTMSRGTSEPFFDVEEWCSEQEWSSGKVGLLGFSYFAGTQWRVAARQPKGLEAIIPWEGMSDYYRDRVRHGGILSDRFIDFWWKNAVQPNQYGKPGRASRQWGDDTLEGDLDEQTLFSNRRDQTKDTAAHRFMDEDYYNTRNSFCPGGILFHLRGNVIGWMRASSSYKFLRFIVGRHDLPFYYPHSAQLQLSFLDAFLKDNDYDGWKSGQQPRVHLCLRKGDCGVDDPERELKFPSRAEVDWPIPDTQYTKFFLTTKQTLSREPDPSIDTCTYEALTGRSSSLEITGHILARLTVSCSRESPNSSPPTDIDLFVTLRKLIADGKEVFYTGTMGDPVPIVKGWLRVSLRKVNTKHPFHRHYLHYRDYTSADVQPVKENERYQVDVEVWLTNTVLDPNETLVLEIAGHDTQGVGKFSHEHPDDRDPAVFRGLNHIEVGQESGYLLLPLIPSRAALN</sequence>
<dbReference type="AlphaFoldDB" id="A0A5N6IMW9"/>
<dbReference type="Gene3D" id="1.10.3020.20">
    <property type="match status" value="1"/>
</dbReference>
<dbReference type="Proteomes" id="UP000326289">
    <property type="component" value="Unassembled WGS sequence"/>
</dbReference>
<name>A0A5N6IMW9_9EURO</name>
<keyword evidence="1 3" id="KW-0378">Hydrolase</keyword>
<dbReference type="SUPFAM" id="SSF49785">
    <property type="entry name" value="Galactose-binding domain-like"/>
    <property type="match status" value="1"/>
</dbReference>
<dbReference type="Gene3D" id="3.40.50.1820">
    <property type="entry name" value="alpha/beta hydrolase"/>
    <property type="match status" value="1"/>
</dbReference>
<feature type="domain" description="Xaa-Pro dipeptidyl-peptidase C-terminal" evidence="2">
    <location>
        <begin position="300"/>
        <end position="552"/>
    </location>
</feature>
<evidence type="ECO:0000259" key="2">
    <source>
        <dbReference type="SMART" id="SM00939"/>
    </source>
</evidence>
<dbReference type="GO" id="GO:0008239">
    <property type="term" value="F:dipeptidyl-peptidase activity"/>
    <property type="evidence" value="ECO:0007669"/>
    <property type="project" value="InterPro"/>
</dbReference>
<dbReference type="InterPro" id="IPR013736">
    <property type="entry name" value="Xaa-Pro_dipept_C"/>
</dbReference>
<dbReference type="NCBIfam" id="TIGR00976">
    <property type="entry name" value="CocE_NonD"/>
    <property type="match status" value="1"/>
</dbReference>
<dbReference type="Gene3D" id="2.60.120.260">
    <property type="entry name" value="Galactose-binding domain-like"/>
    <property type="match status" value="1"/>
</dbReference>
<dbReference type="InterPro" id="IPR000383">
    <property type="entry name" value="Xaa-Pro-like_dom"/>
</dbReference>
<dbReference type="EMBL" id="ML732910">
    <property type="protein sequence ID" value="KAB8267249.1"/>
    <property type="molecule type" value="Genomic_DNA"/>
</dbReference>
<dbReference type="InterPro" id="IPR005674">
    <property type="entry name" value="CocE/Ser_esterase"/>
</dbReference>
<evidence type="ECO:0000313" key="3">
    <source>
        <dbReference type="EMBL" id="KAB8267249.1"/>
    </source>
</evidence>
<dbReference type="InterPro" id="IPR050585">
    <property type="entry name" value="Xaa-Pro_dipeptidyl-ppase/CocE"/>
</dbReference>